<dbReference type="Gene3D" id="3.10.450.230">
    <property type="entry name" value="VirB8 protein"/>
    <property type="match status" value="1"/>
</dbReference>
<dbReference type="EMBL" id="JAXOJX010000041">
    <property type="protein sequence ID" value="MDZ5459289.1"/>
    <property type="molecule type" value="Genomic_DNA"/>
</dbReference>
<keyword evidence="3 5" id="KW-1133">Transmembrane helix</keyword>
<feature type="domain" description="Bacterial virulence protein VirB8" evidence="6">
    <location>
        <begin position="36"/>
        <end position="244"/>
    </location>
</feature>
<evidence type="ECO:0000256" key="1">
    <source>
        <dbReference type="ARBA" id="ARBA00004167"/>
    </source>
</evidence>
<evidence type="ECO:0000313" key="7">
    <source>
        <dbReference type="EMBL" id="MDZ5459289.1"/>
    </source>
</evidence>
<dbReference type="CDD" id="cd16425">
    <property type="entry name" value="TrbF"/>
    <property type="match status" value="1"/>
</dbReference>
<organism evidence="7 8">
    <name type="scientific">Azohydromonas lata</name>
    <dbReference type="NCBI Taxonomy" id="45677"/>
    <lineage>
        <taxon>Bacteria</taxon>
        <taxon>Pseudomonadati</taxon>
        <taxon>Pseudomonadota</taxon>
        <taxon>Betaproteobacteria</taxon>
        <taxon>Burkholderiales</taxon>
        <taxon>Sphaerotilaceae</taxon>
        <taxon>Azohydromonas</taxon>
    </lineage>
</organism>
<dbReference type="RefSeq" id="WP_322467070.1">
    <property type="nucleotide sequence ID" value="NZ_JAXOJX010000041.1"/>
</dbReference>
<gene>
    <name evidence="7" type="ORF">SM757_22180</name>
</gene>
<dbReference type="InterPro" id="IPR035658">
    <property type="entry name" value="TrbF"/>
</dbReference>
<evidence type="ECO:0000256" key="2">
    <source>
        <dbReference type="ARBA" id="ARBA00022692"/>
    </source>
</evidence>
<dbReference type="SUPFAM" id="SSF54427">
    <property type="entry name" value="NTF2-like"/>
    <property type="match status" value="1"/>
</dbReference>
<accession>A0ABU5IK90</accession>
<evidence type="ECO:0000313" key="8">
    <source>
        <dbReference type="Proteomes" id="UP001293718"/>
    </source>
</evidence>
<keyword evidence="2 5" id="KW-0812">Transmembrane</keyword>
<reference evidence="7 8" key="1">
    <citation type="submission" date="2023-11" db="EMBL/GenBank/DDBJ databases">
        <title>Draft genome of Azohydromonas lata strain H1 (DSM1123), a polyhydroxyalkanoate producer.</title>
        <authorList>
            <person name="Traversa D."/>
            <person name="D'Addabbo P."/>
            <person name="Pazzani C."/>
            <person name="Manzari C."/>
            <person name="Chiara M."/>
            <person name="Scrascia M."/>
        </authorList>
    </citation>
    <scope>NUCLEOTIDE SEQUENCE [LARGE SCALE GENOMIC DNA]</scope>
    <source>
        <strain evidence="7 8">H1</strain>
    </source>
</reference>
<feature type="transmembrane region" description="Helical" evidence="5">
    <location>
        <begin position="52"/>
        <end position="73"/>
    </location>
</feature>
<keyword evidence="4 5" id="KW-0472">Membrane</keyword>
<proteinExistence type="predicted"/>
<dbReference type="InterPro" id="IPR032710">
    <property type="entry name" value="NTF2-like_dom_sf"/>
</dbReference>
<protein>
    <submittedName>
        <fullName evidence="7">VirB8/TrbF family protein</fullName>
    </submittedName>
</protein>
<dbReference type="InterPro" id="IPR007430">
    <property type="entry name" value="VirB8"/>
</dbReference>
<dbReference type="Pfam" id="PF04335">
    <property type="entry name" value="VirB8"/>
    <property type="match status" value="1"/>
</dbReference>
<evidence type="ECO:0000256" key="5">
    <source>
        <dbReference type="SAM" id="Phobius"/>
    </source>
</evidence>
<dbReference type="Proteomes" id="UP001293718">
    <property type="component" value="Unassembled WGS sequence"/>
</dbReference>
<keyword evidence="8" id="KW-1185">Reference proteome</keyword>
<comment type="caution">
    <text evidence="7">The sequence shown here is derived from an EMBL/GenBank/DDBJ whole genome shotgun (WGS) entry which is preliminary data.</text>
</comment>
<comment type="subcellular location">
    <subcellularLocation>
        <location evidence="1">Membrane</location>
        <topology evidence="1">Single-pass membrane protein</topology>
    </subcellularLocation>
</comment>
<evidence type="ECO:0000259" key="6">
    <source>
        <dbReference type="Pfam" id="PF04335"/>
    </source>
</evidence>
<evidence type="ECO:0000256" key="4">
    <source>
        <dbReference type="ARBA" id="ARBA00023136"/>
    </source>
</evidence>
<evidence type="ECO:0000256" key="3">
    <source>
        <dbReference type="ARBA" id="ARBA00022989"/>
    </source>
</evidence>
<name>A0ABU5IK90_9BURK</name>
<sequence length="246" mass="27747">MSATTMKARASVALSRFKYLFIKRPDTETANPYLNAARTWNLHVGSVIFSRFMWQMMALLAMLIALAAVGGVVKIGSMSKFTPFVYGVDRNSQPYALGAADAVAQGSDLVIQAEVRRFFEDMRLVTPDAAVQRKAVDRVYSKMTGSDAITAKVNAWFQANQPFQRAQDFVVSTEDFSVLRLSKETLQIDWTEVTYDRKGVPTGPKVKYRASATYYVVEPTLETKREEMELNPARIFIRDANWTEIK</sequence>